<reference evidence="1 2" key="1">
    <citation type="journal article" date="2019" name="Sci. Rep.">
        <title>Orb-weaving spider Araneus ventricosus genome elucidates the spidroin gene catalogue.</title>
        <authorList>
            <person name="Kono N."/>
            <person name="Nakamura H."/>
            <person name="Ohtoshi R."/>
            <person name="Moran D.A.P."/>
            <person name="Shinohara A."/>
            <person name="Yoshida Y."/>
            <person name="Fujiwara M."/>
            <person name="Mori M."/>
            <person name="Tomita M."/>
            <person name="Arakawa K."/>
        </authorList>
    </citation>
    <scope>NUCLEOTIDE SEQUENCE [LARGE SCALE GENOMIC DNA]</scope>
</reference>
<keyword evidence="2" id="KW-1185">Reference proteome</keyword>
<name>A0A4Y2D0H6_ARAVE</name>
<protein>
    <submittedName>
        <fullName evidence="1">Uncharacterized protein</fullName>
    </submittedName>
</protein>
<evidence type="ECO:0000313" key="2">
    <source>
        <dbReference type="Proteomes" id="UP000499080"/>
    </source>
</evidence>
<evidence type="ECO:0000313" key="1">
    <source>
        <dbReference type="EMBL" id="GBM10211.1"/>
    </source>
</evidence>
<organism evidence="1 2">
    <name type="scientific">Araneus ventricosus</name>
    <name type="common">Orbweaver spider</name>
    <name type="synonym">Epeira ventricosa</name>
    <dbReference type="NCBI Taxonomy" id="182803"/>
    <lineage>
        <taxon>Eukaryota</taxon>
        <taxon>Metazoa</taxon>
        <taxon>Ecdysozoa</taxon>
        <taxon>Arthropoda</taxon>
        <taxon>Chelicerata</taxon>
        <taxon>Arachnida</taxon>
        <taxon>Araneae</taxon>
        <taxon>Araneomorphae</taxon>
        <taxon>Entelegynae</taxon>
        <taxon>Araneoidea</taxon>
        <taxon>Araneidae</taxon>
        <taxon>Araneus</taxon>
    </lineage>
</organism>
<sequence length="119" mass="13662">MIKFIRTRSIPLHSLTGSIYRIVTVPVEKSAIPSTMRRLAQTLDILGKPLLSLESLWYPKSPENPECKKEIINMIKFTVTMVHFILNRLHLSDSDLLCLREKSAILIHWCDILPIIPLS</sequence>
<dbReference type="AlphaFoldDB" id="A0A4Y2D0H6"/>
<dbReference type="EMBL" id="BGPR01000282">
    <property type="protein sequence ID" value="GBM10211.1"/>
    <property type="molecule type" value="Genomic_DNA"/>
</dbReference>
<dbReference type="Proteomes" id="UP000499080">
    <property type="component" value="Unassembled WGS sequence"/>
</dbReference>
<gene>
    <name evidence="1" type="ORF">AVEN_177480_1</name>
</gene>
<accession>A0A4Y2D0H6</accession>
<proteinExistence type="predicted"/>
<comment type="caution">
    <text evidence="1">The sequence shown here is derived from an EMBL/GenBank/DDBJ whole genome shotgun (WGS) entry which is preliminary data.</text>
</comment>